<feature type="transmembrane region" description="Helical" evidence="1">
    <location>
        <begin position="178"/>
        <end position="197"/>
    </location>
</feature>
<dbReference type="InterPro" id="IPR018650">
    <property type="entry name" value="STSV1_Orf64"/>
</dbReference>
<reference evidence="2 3" key="1">
    <citation type="submission" date="2023-04" db="EMBL/GenBank/DDBJ databases">
        <title>Streptomyces chengmaiensis sp. nov. isolated from the stem of mangrove plant in Hainan.</title>
        <authorList>
            <person name="Huang X."/>
            <person name="Zhou S."/>
            <person name="Chu X."/>
            <person name="Xie Y."/>
            <person name="Lin Y."/>
        </authorList>
    </citation>
    <scope>NUCLEOTIDE SEQUENCE [LARGE SCALE GENOMIC DNA]</scope>
    <source>
        <strain evidence="2 3">HNM0663</strain>
    </source>
</reference>
<proteinExistence type="predicted"/>
<feature type="transmembrane region" description="Helical" evidence="1">
    <location>
        <begin position="254"/>
        <end position="279"/>
    </location>
</feature>
<evidence type="ECO:0000256" key="1">
    <source>
        <dbReference type="SAM" id="Phobius"/>
    </source>
</evidence>
<dbReference type="RefSeq" id="WP_279929989.1">
    <property type="nucleotide sequence ID" value="NZ_JARWBG010000024.1"/>
</dbReference>
<keyword evidence="1" id="KW-1133">Transmembrane helix</keyword>
<keyword evidence="1" id="KW-0472">Membrane</keyword>
<name>A0ABT6HSH5_9ACTN</name>
<dbReference type="Proteomes" id="UP001223144">
    <property type="component" value="Unassembled WGS sequence"/>
</dbReference>
<accession>A0ABT6HSH5</accession>
<feature type="transmembrane region" description="Helical" evidence="1">
    <location>
        <begin position="204"/>
        <end position="224"/>
    </location>
</feature>
<evidence type="ECO:0000313" key="2">
    <source>
        <dbReference type="EMBL" id="MDH2391218.1"/>
    </source>
</evidence>
<feature type="transmembrane region" description="Helical" evidence="1">
    <location>
        <begin position="95"/>
        <end position="113"/>
    </location>
</feature>
<dbReference type="Pfam" id="PF09852">
    <property type="entry name" value="DUF2079"/>
    <property type="match status" value="1"/>
</dbReference>
<organism evidence="2 3">
    <name type="scientific">Streptomyces chengmaiensis</name>
    <dbReference type="NCBI Taxonomy" id="3040919"/>
    <lineage>
        <taxon>Bacteria</taxon>
        <taxon>Bacillati</taxon>
        <taxon>Actinomycetota</taxon>
        <taxon>Actinomycetes</taxon>
        <taxon>Kitasatosporales</taxon>
        <taxon>Streptomycetaceae</taxon>
        <taxon>Streptomyces</taxon>
    </lineage>
</organism>
<keyword evidence="3" id="KW-1185">Reference proteome</keyword>
<keyword evidence="1" id="KW-0812">Transmembrane</keyword>
<gene>
    <name evidence="2" type="ORF">QCN29_21015</name>
</gene>
<sequence length="549" mass="59729">MFAIPSGVKVSGVAHSFPAGEVGSAAAIRRNLPTRLVARSQELVLAGILKGRRKLPEGMVMHAPPDTGITLPPQQRFFKKGAATGPPRESRFGPVWIWAMTGALFFAYAAVSLRLHERMLSNSYDLGIFEQVVRSYAHGHLPTSELKGPDFPVLGDHFSPVLILVAPFYRLWPAPATLLVVQAGLIAASVVPLALWVYRKLGTLAAAVVGICYGVSWGVASAVGFDFHEVAFAVPLLVFSLVALARGRLSAAAYWALPLLLVKEDLGLTVAAIGVLIALRGNRRLGIITGLSGLLGALLVLFVILPAFNPNGSFAYWFWLDSPGGGHGGPLDQLHKMTVGLVTPQAKVSTLVLVLAPTLFLALRSPLVLIALPTLLWRFASGNAFHWGTGYHYSLVLMPIVFVAFADALVDRRANPDSVRRYLVGCAAVSLLLLLPSFPLWQLVQPATWRADSRVALAHRLMGRIPDGATVQASSQLVPQLTSRTSTSLYGWWQSRPNPQWIMVDTRVPQDRRWPLDFMKEKIMLDQARTRGGYRTVAEQDGFVLLKRG</sequence>
<feature type="transmembrane region" description="Helical" evidence="1">
    <location>
        <begin position="422"/>
        <end position="441"/>
    </location>
</feature>
<feature type="transmembrane region" description="Helical" evidence="1">
    <location>
        <begin position="285"/>
        <end position="308"/>
    </location>
</feature>
<feature type="transmembrane region" description="Helical" evidence="1">
    <location>
        <begin position="351"/>
        <end position="371"/>
    </location>
</feature>
<comment type="caution">
    <text evidence="2">The sequence shown here is derived from an EMBL/GenBank/DDBJ whole genome shotgun (WGS) entry which is preliminary data.</text>
</comment>
<feature type="transmembrane region" description="Helical" evidence="1">
    <location>
        <begin position="230"/>
        <end position="247"/>
    </location>
</feature>
<feature type="transmembrane region" description="Helical" evidence="1">
    <location>
        <begin position="391"/>
        <end position="410"/>
    </location>
</feature>
<protein>
    <submittedName>
        <fullName evidence="2">DUF2079 domain-containing protein</fullName>
    </submittedName>
</protein>
<evidence type="ECO:0000313" key="3">
    <source>
        <dbReference type="Proteomes" id="UP001223144"/>
    </source>
</evidence>
<dbReference type="EMBL" id="JARWBG010000024">
    <property type="protein sequence ID" value="MDH2391218.1"/>
    <property type="molecule type" value="Genomic_DNA"/>
</dbReference>